<evidence type="ECO:0000313" key="2">
    <source>
        <dbReference type="EMBL" id="QPJ65316.1"/>
    </source>
</evidence>
<evidence type="ECO:0000313" key="3">
    <source>
        <dbReference type="Proteomes" id="UP000594464"/>
    </source>
</evidence>
<dbReference type="GO" id="GO:0003676">
    <property type="term" value="F:nucleic acid binding"/>
    <property type="evidence" value="ECO:0007669"/>
    <property type="project" value="InterPro"/>
</dbReference>
<dbReference type="Pfam" id="PF01663">
    <property type="entry name" value="Phosphodiest"/>
    <property type="match status" value="1"/>
</dbReference>
<accession>A0A7T0C2F8</accession>
<evidence type="ECO:0000256" key="1">
    <source>
        <dbReference type="SAM" id="Coils"/>
    </source>
</evidence>
<evidence type="ECO:0008006" key="4">
    <source>
        <dbReference type="Google" id="ProtNLM"/>
    </source>
</evidence>
<dbReference type="InterPro" id="IPR002052">
    <property type="entry name" value="DNA_methylase_N6_adenine_CS"/>
</dbReference>
<feature type="coiled-coil region" evidence="1">
    <location>
        <begin position="594"/>
        <end position="646"/>
    </location>
</feature>
<dbReference type="EMBL" id="CP048620">
    <property type="protein sequence ID" value="QPJ65316.1"/>
    <property type="molecule type" value="Genomic_DNA"/>
</dbReference>
<dbReference type="PROSITE" id="PS00092">
    <property type="entry name" value="N6_MTASE"/>
    <property type="match status" value="1"/>
</dbReference>
<gene>
    <name evidence="2" type="ORF">G3M78_07900</name>
</gene>
<organism evidence="2 3">
    <name type="scientific">Candidatus Nitrohelix vancouverensis</name>
    <dbReference type="NCBI Taxonomy" id="2705534"/>
    <lineage>
        <taxon>Bacteria</taxon>
        <taxon>Pseudomonadati</taxon>
        <taxon>Nitrospinota/Tectimicrobiota group</taxon>
        <taxon>Nitrospinota</taxon>
        <taxon>Nitrospinia</taxon>
        <taxon>Nitrospinales</taxon>
        <taxon>Nitrospinaceae</taxon>
        <taxon>Candidatus Nitrohelix</taxon>
    </lineage>
</organism>
<dbReference type="KEGG" id="nva:G3M78_07900"/>
<protein>
    <recommendedName>
        <fullName evidence="4">Nucleotide pyrophosphatase</fullName>
    </recommendedName>
</protein>
<dbReference type="InterPro" id="IPR002591">
    <property type="entry name" value="Phosphodiest/P_Trfase"/>
</dbReference>
<keyword evidence="1" id="KW-0175">Coiled coil</keyword>
<dbReference type="Proteomes" id="UP000594464">
    <property type="component" value="Chromosome"/>
</dbReference>
<proteinExistence type="predicted"/>
<dbReference type="Gene3D" id="3.40.720.10">
    <property type="entry name" value="Alkaline Phosphatase, subunit A"/>
    <property type="match status" value="1"/>
</dbReference>
<dbReference type="SUPFAM" id="SSF53649">
    <property type="entry name" value="Alkaline phosphatase-like"/>
    <property type="match status" value="1"/>
</dbReference>
<dbReference type="GO" id="GO:0008168">
    <property type="term" value="F:methyltransferase activity"/>
    <property type="evidence" value="ECO:0007669"/>
    <property type="project" value="InterPro"/>
</dbReference>
<dbReference type="InterPro" id="IPR017850">
    <property type="entry name" value="Alkaline_phosphatase_core_sf"/>
</dbReference>
<name>A0A7T0C2F8_9BACT</name>
<sequence length="665" mass="76660">MKVLMLGLDALNYRLLNILHHSGKIPFFSQWMHRNFRANLATVVPPMSPGAWNTTYSGLLPANHGILDFLTHKEGLYNLTLDLDHYKHGALWKYLDALSQKTILFNTVFADATQTNDHTVVINPPYHPLQESDSLFQGGFQQLGIDTVYKNSLLGKYLQNPVVDHNKWDDDSAYRSQILSQTLASIPARFDMIQQIMQKAEWNLIVTTFTDFDVFQHFTWHNVDLSHPDFQAYEEAEDSPLQQIALAFDKAFEQFISTLDDDVIVVINSDHGMTRVYQSFAINKWLENNGYLVKQKTENKDYHSGYEIDDFHEMIDWGETTAYAFGLHGGIRLNVKGREPWGKISTEDASKVTSEITQKLYAYEKETREVLFKRIYSGDELFSGALKHQMPDIVIEYDEGTLNNPSLKTQELLARKRPITGYTSMHEKWGVLFVGHGPIQPTSIPHAKIEDIAPTVMRLMGLPLPQGIDGKPIRELSDYYPNEESHFPFDFKWNSPQTSEEAETANPDHSDAIKQRLAALGYIEGFSELESPSPPEPENQDSDKDRYIQTMQDSLKRQDALINQLKTDHEKIVESLNYENAKRDESVKLRDSMLQDLYKEVEKRDQAYAQLNDELYGEIAIRDDMLQKQYKELKTKEEMLKQFSKEFESASPFKIIEKVIRSFQK</sequence>
<dbReference type="AlphaFoldDB" id="A0A7T0C2F8"/>
<reference evidence="3" key="1">
    <citation type="submission" date="2020-02" db="EMBL/GenBank/DDBJ databases">
        <title>Genomic and physiological characterization of two novel Nitrospinaceae genera.</title>
        <authorList>
            <person name="Mueller A.J."/>
            <person name="Jung M.-Y."/>
            <person name="Strachan C.R."/>
            <person name="Herbold C.W."/>
            <person name="Kirkegaard R.H."/>
            <person name="Daims H."/>
        </authorList>
    </citation>
    <scope>NUCLEOTIDE SEQUENCE [LARGE SCALE GENOMIC DNA]</scope>
</reference>
<dbReference type="GO" id="GO:0032259">
    <property type="term" value="P:methylation"/>
    <property type="evidence" value="ECO:0007669"/>
    <property type="project" value="InterPro"/>
</dbReference>